<evidence type="ECO:0000259" key="6">
    <source>
        <dbReference type="Pfam" id="PF00700"/>
    </source>
</evidence>
<dbReference type="PANTHER" id="PTHR42792:SF2">
    <property type="entry name" value="FLAGELLIN"/>
    <property type="match status" value="1"/>
</dbReference>
<organism evidence="7 8">
    <name type="scientific">Shewanella canadensis</name>
    <dbReference type="NCBI Taxonomy" id="271096"/>
    <lineage>
        <taxon>Bacteria</taxon>
        <taxon>Pseudomonadati</taxon>
        <taxon>Pseudomonadota</taxon>
        <taxon>Gammaproteobacteria</taxon>
        <taxon>Alteromonadales</taxon>
        <taxon>Shewanellaceae</taxon>
        <taxon>Shewanella</taxon>
    </lineage>
</organism>
<dbReference type="OrthoDB" id="9796789at2"/>
<dbReference type="InterPro" id="IPR046358">
    <property type="entry name" value="Flagellin_C"/>
</dbReference>
<dbReference type="SUPFAM" id="SSF64518">
    <property type="entry name" value="Phase 1 flagellin"/>
    <property type="match status" value="1"/>
</dbReference>
<sequence>MKLPGTESSALSYIDRFEKKREEEAEKLSSGLKINRASDDPAGLQIANRLTSSINAADRRATNARDQQSIYNTQAGQLSSITDSLQRANELSIQAGNPLNDNAAIQAELDQLTEEINVIAQSALGQANFISGLDASDPSASQTIVSDASATIDQTASDIGAQSNGLDSRINNYQVSSINTSEARSRIQDTDYAETSSEQVKAEIQLRIAVRTKKDEEERKGLLFNQFV</sequence>
<comment type="similarity">
    <text evidence="1 4">Belongs to the bacterial flagellin family.</text>
</comment>
<evidence type="ECO:0000256" key="2">
    <source>
        <dbReference type="ARBA" id="ARBA00022525"/>
    </source>
</evidence>
<keyword evidence="2 4" id="KW-0964">Secreted</keyword>
<dbReference type="GO" id="GO:0009288">
    <property type="term" value="C:bacterial-type flagellum"/>
    <property type="evidence" value="ECO:0007669"/>
    <property type="project" value="UniProtKB-SubCell"/>
</dbReference>
<protein>
    <recommendedName>
        <fullName evidence="4">Flagellin</fullName>
    </recommendedName>
</protein>
<evidence type="ECO:0000259" key="5">
    <source>
        <dbReference type="Pfam" id="PF00669"/>
    </source>
</evidence>
<comment type="caution">
    <text evidence="7">The sequence shown here is derived from an EMBL/GenBank/DDBJ whole genome shotgun (WGS) entry which is preliminary data.</text>
</comment>
<evidence type="ECO:0000256" key="4">
    <source>
        <dbReference type="RuleBase" id="RU362073"/>
    </source>
</evidence>
<feature type="domain" description="Flagellin N-terminal" evidence="5">
    <location>
        <begin position="8"/>
        <end position="123"/>
    </location>
</feature>
<comment type="function">
    <text evidence="4">Flagellin is the subunit protein which polymerizes to form the filaments of bacterial flagella.</text>
</comment>
<dbReference type="GO" id="GO:0005576">
    <property type="term" value="C:extracellular region"/>
    <property type="evidence" value="ECO:0007669"/>
    <property type="project" value="UniProtKB-SubCell"/>
</dbReference>
<keyword evidence="7" id="KW-0282">Flagellum</keyword>
<keyword evidence="7" id="KW-0969">Cilium</keyword>
<dbReference type="Pfam" id="PF00700">
    <property type="entry name" value="Flagellin_C"/>
    <property type="match status" value="1"/>
</dbReference>
<feature type="domain" description="Flagellin C-terminal" evidence="6">
    <location>
        <begin position="144"/>
        <end position="209"/>
    </location>
</feature>
<dbReference type="PRINTS" id="PR00207">
    <property type="entry name" value="FLAGELLIN"/>
</dbReference>
<accession>A0A431WUG1</accession>
<dbReference type="InterPro" id="IPR001029">
    <property type="entry name" value="Flagellin_N"/>
</dbReference>
<proteinExistence type="inferred from homology"/>
<dbReference type="RefSeq" id="WP_126520494.1">
    <property type="nucleotide sequence ID" value="NZ_RXNU01000005.1"/>
</dbReference>
<dbReference type="InterPro" id="IPR001492">
    <property type="entry name" value="Flagellin"/>
</dbReference>
<evidence type="ECO:0000313" key="7">
    <source>
        <dbReference type="EMBL" id="RTR38885.1"/>
    </source>
</evidence>
<dbReference type="EMBL" id="RXNU01000005">
    <property type="protein sequence ID" value="RTR38885.1"/>
    <property type="molecule type" value="Genomic_DNA"/>
</dbReference>
<keyword evidence="3 4" id="KW-0975">Bacterial flagellum</keyword>
<evidence type="ECO:0000313" key="8">
    <source>
        <dbReference type="Proteomes" id="UP000267448"/>
    </source>
</evidence>
<keyword evidence="7" id="KW-0966">Cell projection</keyword>
<dbReference type="Gene3D" id="1.20.1330.10">
    <property type="entry name" value="f41 fragment of flagellin, N-terminal domain"/>
    <property type="match status" value="2"/>
</dbReference>
<keyword evidence="8" id="KW-1185">Reference proteome</keyword>
<gene>
    <name evidence="7" type="ORF">EKG38_12070</name>
</gene>
<dbReference type="GO" id="GO:0005198">
    <property type="term" value="F:structural molecule activity"/>
    <property type="evidence" value="ECO:0007669"/>
    <property type="project" value="UniProtKB-UniRule"/>
</dbReference>
<dbReference type="AlphaFoldDB" id="A0A431WUG1"/>
<evidence type="ECO:0000256" key="1">
    <source>
        <dbReference type="ARBA" id="ARBA00005709"/>
    </source>
</evidence>
<evidence type="ECO:0000256" key="3">
    <source>
        <dbReference type="ARBA" id="ARBA00023143"/>
    </source>
</evidence>
<dbReference type="PANTHER" id="PTHR42792">
    <property type="entry name" value="FLAGELLIN"/>
    <property type="match status" value="1"/>
</dbReference>
<dbReference type="Pfam" id="PF00669">
    <property type="entry name" value="Flagellin_N"/>
    <property type="match status" value="1"/>
</dbReference>
<name>A0A431WUG1_9GAMM</name>
<reference evidence="7 8" key="1">
    <citation type="submission" date="2018-12" db="EMBL/GenBank/DDBJ databases">
        <authorList>
            <person name="Yu L."/>
        </authorList>
    </citation>
    <scope>NUCLEOTIDE SEQUENCE [LARGE SCALE GENOMIC DNA]</scope>
    <source>
        <strain evidence="7 8">HAW-EB2</strain>
    </source>
</reference>
<comment type="subcellular location">
    <subcellularLocation>
        <location evidence="4">Secreted</location>
    </subcellularLocation>
    <subcellularLocation>
        <location evidence="4">Bacterial flagellum</location>
    </subcellularLocation>
</comment>
<dbReference type="Proteomes" id="UP000267448">
    <property type="component" value="Unassembled WGS sequence"/>
</dbReference>